<dbReference type="InterPro" id="IPR023578">
    <property type="entry name" value="Ras_GEF_dom_sf"/>
</dbReference>
<dbReference type="SUPFAM" id="SSF48366">
    <property type="entry name" value="Ras GEF"/>
    <property type="match status" value="1"/>
</dbReference>
<dbReference type="SMART" id="SM00229">
    <property type="entry name" value="RasGEFN"/>
    <property type="match status" value="1"/>
</dbReference>
<dbReference type="AlphaFoldDB" id="B4R5P4"/>
<dbReference type="EMBL" id="CM000366">
    <property type="protein sequence ID" value="EDX17281.1"/>
    <property type="molecule type" value="Genomic_DNA"/>
</dbReference>
<dbReference type="HOGENOM" id="CLU_1176522_0_0_1"/>
<feature type="domain" description="N-terminal Ras-GEF" evidence="3">
    <location>
        <begin position="114"/>
        <end position="236"/>
    </location>
</feature>
<keyword evidence="1" id="KW-0344">Guanine-nucleotide releasing factor</keyword>
<gene>
    <name evidence="4" type="primary">Dsim\GD16181</name>
    <name evidence="4" type="ORF">Dsim_GD16181</name>
</gene>
<dbReference type="Pfam" id="PF00618">
    <property type="entry name" value="RasGEF_N"/>
    <property type="match status" value="1"/>
</dbReference>
<reference evidence="4 5" key="1">
    <citation type="journal article" date="2007" name="Nature">
        <title>Evolution of genes and genomes on the Drosophila phylogeny.</title>
        <authorList>
            <consortium name="Drosophila 12 Genomes Consortium"/>
            <person name="Clark A.G."/>
            <person name="Eisen M.B."/>
            <person name="Smith D.R."/>
            <person name="Bergman C.M."/>
            <person name="Oliver B."/>
            <person name="Markow T.A."/>
            <person name="Kaufman T.C."/>
            <person name="Kellis M."/>
            <person name="Gelbart W."/>
            <person name="Iyer V.N."/>
            <person name="Pollard D.A."/>
            <person name="Sackton T.B."/>
            <person name="Larracuente A.M."/>
            <person name="Singh N.D."/>
            <person name="Abad J.P."/>
            <person name="Abt D.N."/>
            <person name="Adryan B."/>
            <person name="Aguade M."/>
            <person name="Akashi H."/>
            <person name="Anderson W.W."/>
            <person name="Aquadro C.F."/>
            <person name="Ardell D.H."/>
            <person name="Arguello R."/>
            <person name="Artieri C.G."/>
            <person name="Barbash D.A."/>
            <person name="Barker D."/>
            <person name="Barsanti P."/>
            <person name="Batterham P."/>
            <person name="Batzoglou S."/>
            <person name="Begun D."/>
            <person name="Bhutkar A."/>
            <person name="Blanco E."/>
            <person name="Bosak S.A."/>
            <person name="Bradley R.K."/>
            <person name="Brand A.D."/>
            <person name="Brent M.R."/>
            <person name="Brooks A.N."/>
            <person name="Brown R.H."/>
            <person name="Butlin R.K."/>
            <person name="Caggese C."/>
            <person name="Calvi B.R."/>
            <person name="Bernardo de Carvalho A."/>
            <person name="Caspi A."/>
            <person name="Castrezana S."/>
            <person name="Celniker S.E."/>
            <person name="Chang J.L."/>
            <person name="Chapple C."/>
            <person name="Chatterji S."/>
            <person name="Chinwalla A."/>
            <person name="Civetta A."/>
            <person name="Clifton S.W."/>
            <person name="Comeron J.M."/>
            <person name="Costello J.C."/>
            <person name="Coyne J.A."/>
            <person name="Daub J."/>
            <person name="David R.G."/>
            <person name="Delcher A.L."/>
            <person name="Delehaunty K."/>
            <person name="Do C.B."/>
            <person name="Ebling H."/>
            <person name="Edwards K."/>
            <person name="Eickbush T."/>
            <person name="Evans J.D."/>
            <person name="Filipski A."/>
            <person name="Findeiss S."/>
            <person name="Freyhult E."/>
            <person name="Fulton L."/>
            <person name="Fulton R."/>
            <person name="Garcia A.C."/>
            <person name="Gardiner A."/>
            <person name="Garfield D.A."/>
            <person name="Garvin B.E."/>
            <person name="Gibson G."/>
            <person name="Gilbert D."/>
            <person name="Gnerre S."/>
            <person name="Godfrey J."/>
            <person name="Good R."/>
            <person name="Gotea V."/>
            <person name="Gravely B."/>
            <person name="Greenberg A.J."/>
            <person name="Griffiths-Jones S."/>
            <person name="Gross S."/>
            <person name="Guigo R."/>
            <person name="Gustafson E.A."/>
            <person name="Haerty W."/>
            <person name="Hahn M.W."/>
            <person name="Halligan D.L."/>
            <person name="Halpern A.L."/>
            <person name="Halter G.M."/>
            <person name="Han M.V."/>
            <person name="Heger A."/>
            <person name="Hillier L."/>
            <person name="Hinrichs A.S."/>
            <person name="Holmes I."/>
            <person name="Hoskins R.A."/>
            <person name="Hubisz M.J."/>
            <person name="Hultmark D."/>
            <person name="Huntley M.A."/>
            <person name="Jaffe D.B."/>
            <person name="Jagadeeshan S."/>
            <person name="Jeck W.R."/>
            <person name="Johnson J."/>
            <person name="Jones C.D."/>
            <person name="Jordan W.C."/>
            <person name="Karpen G.H."/>
            <person name="Kataoka E."/>
            <person name="Keightley P.D."/>
            <person name="Kheradpour P."/>
            <person name="Kirkness E.F."/>
            <person name="Koerich L.B."/>
            <person name="Kristiansen K."/>
            <person name="Kudrna D."/>
            <person name="Kulathinal R.J."/>
            <person name="Kumar S."/>
            <person name="Kwok R."/>
            <person name="Lander E."/>
            <person name="Langley C.H."/>
            <person name="Lapoint R."/>
            <person name="Lazzaro B.P."/>
            <person name="Lee S.J."/>
            <person name="Levesque L."/>
            <person name="Li R."/>
            <person name="Lin C.F."/>
            <person name="Lin M.F."/>
            <person name="Lindblad-Toh K."/>
            <person name="Llopart A."/>
            <person name="Long M."/>
            <person name="Low L."/>
            <person name="Lozovsky E."/>
            <person name="Lu J."/>
            <person name="Luo M."/>
            <person name="Machado C.A."/>
            <person name="Makalowski W."/>
            <person name="Marzo M."/>
            <person name="Matsuda M."/>
            <person name="Matzkin L."/>
            <person name="McAllister B."/>
            <person name="McBride C.S."/>
            <person name="McKernan B."/>
            <person name="McKernan K."/>
            <person name="Mendez-Lago M."/>
            <person name="Minx P."/>
            <person name="Mollenhauer M.U."/>
            <person name="Montooth K."/>
            <person name="Mount S.M."/>
            <person name="Mu X."/>
            <person name="Myers E."/>
            <person name="Negre B."/>
            <person name="Newfeld S."/>
            <person name="Nielsen R."/>
            <person name="Noor M.A."/>
            <person name="O'Grady P."/>
            <person name="Pachter L."/>
            <person name="Papaceit M."/>
            <person name="Parisi M.J."/>
            <person name="Parisi M."/>
            <person name="Parts L."/>
            <person name="Pedersen J.S."/>
            <person name="Pesole G."/>
            <person name="Phillippy A.M."/>
            <person name="Ponting C.P."/>
            <person name="Pop M."/>
            <person name="Porcelli D."/>
            <person name="Powell J.R."/>
            <person name="Prohaska S."/>
            <person name="Pruitt K."/>
            <person name="Puig M."/>
            <person name="Quesneville H."/>
            <person name="Ram K.R."/>
            <person name="Rand D."/>
            <person name="Rasmussen M.D."/>
            <person name="Reed L.K."/>
            <person name="Reenan R."/>
            <person name="Reily A."/>
            <person name="Remington K.A."/>
            <person name="Rieger T.T."/>
            <person name="Ritchie M.G."/>
            <person name="Robin C."/>
            <person name="Rogers Y.H."/>
            <person name="Rohde C."/>
            <person name="Rozas J."/>
            <person name="Rubenfield M.J."/>
            <person name="Ruiz A."/>
            <person name="Russo S."/>
            <person name="Salzberg S.L."/>
            <person name="Sanchez-Gracia A."/>
            <person name="Saranga D.J."/>
            <person name="Sato H."/>
            <person name="Schaeffer S.W."/>
            <person name="Schatz M.C."/>
            <person name="Schlenke T."/>
            <person name="Schwartz R."/>
            <person name="Segarra C."/>
            <person name="Singh R.S."/>
            <person name="Sirot L."/>
            <person name="Sirota M."/>
            <person name="Sisneros N.B."/>
            <person name="Smith C.D."/>
            <person name="Smith T.F."/>
            <person name="Spieth J."/>
            <person name="Stage D.E."/>
            <person name="Stark A."/>
            <person name="Stephan W."/>
            <person name="Strausberg R.L."/>
            <person name="Strempel S."/>
            <person name="Sturgill D."/>
            <person name="Sutton G."/>
            <person name="Sutton G.G."/>
            <person name="Tao W."/>
            <person name="Teichmann S."/>
            <person name="Tobari Y.N."/>
            <person name="Tomimura Y."/>
            <person name="Tsolas J.M."/>
            <person name="Valente V.L."/>
            <person name="Venter E."/>
            <person name="Venter J.C."/>
            <person name="Vicario S."/>
            <person name="Vieira F.G."/>
            <person name="Vilella A.J."/>
            <person name="Villasante A."/>
            <person name="Walenz B."/>
            <person name="Wang J."/>
            <person name="Wasserman M."/>
            <person name="Watts T."/>
            <person name="Wilson D."/>
            <person name="Wilson R.K."/>
            <person name="Wing R.A."/>
            <person name="Wolfner M.F."/>
            <person name="Wong A."/>
            <person name="Wong G.K."/>
            <person name="Wu C.I."/>
            <person name="Wu G."/>
            <person name="Yamamoto D."/>
            <person name="Yang H.P."/>
            <person name="Yang S.P."/>
            <person name="Yorke J.A."/>
            <person name="Yoshida K."/>
            <person name="Zdobnov E."/>
            <person name="Zhang P."/>
            <person name="Zhang Y."/>
            <person name="Zimin A.V."/>
            <person name="Baldwin J."/>
            <person name="Abdouelleil A."/>
            <person name="Abdulkadir J."/>
            <person name="Abebe A."/>
            <person name="Abera B."/>
            <person name="Abreu J."/>
            <person name="Acer S.C."/>
            <person name="Aftuck L."/>
            <person name="Alexander A."/>
            <person name="An P."/>
            <person name="Anderson E."/>
            <person name="Anderson S."/>
            <person name="Arachi H."/>
            <person name="Azer M."/>
            <person name="Bachantsang P."/>
            <person name="Barry A."/>
            <person name="Bayul T."/>
            <person name="Berlin A."/>
            <person name="Bessette D."/>
            <person name="Bloom T."/>
            <person name="Blye J."/>
            <person name="Boguslavskiy L."/>
            <person name="Bonnet C."/>
            <person name="Boukhgalter B."/>
            <person name="Bourzgui I."/>
            <person name="Brown A."/>
            <person name="Cahill P."/>
            <person name="Channer S."/>
            <person name="Cheshatsang Y."/>
            <person name="Chuda L."/>
            <person name="Citroen M."/>
            <person name="Collymore A."/>
            <person name="Cooke P."/>
            <person name="Costello M."/>
            <person name="D'Aco K."/>
            <person name="Daza R."/>
            <person name="De Haan G."/>
            <person name="DeGray S."/>
            <person name="DeMaso C."/>
            <person name="Dhargay N."/>
            <person name="Dooley K."/>
            <person name="Dooley E."/>
            <person name="Doricent M."/>
            <person name="Dorje P."/>
            <person name="Dorjee K."/>
            <person name="Dupes A."/>
            <person name="Elong R."/>
            <person name="Falk J."/>
            <person name="Farina A."/>
            <person name="Faro S."/>
            <person name="Ferguson D."/>
            <person name="Fisher S."/>
            <person name="Foley C.D."/>
            <person name="Franke A."/>
            <person name="Friedrich D."/>
            <person name="Gadbois L."/>
            <person name="Gearin G."/>
            <person name="Gearin C.R."/>
            <person name="Giannoukos G."/>
            <person name="Goode T."/>
            <person name="Graham J."/>
            <person name="Grandbois E."/>
            <person name="Grewal S."/>
            <person name="Gyaltsen K."/>
            <person name="Hafez N."/>
            <person name="Hagos B."/>
            <person name="Hall J."/>
            <person name="Henson C."/>
            <person name="Hollinger A."/>
            <person name="Honan T."/>
            <person name="Huard M.D."/>
            <person name="Hughes L."/>
            <person name="Hurhula B."/>
            <person name="Husby M.E."/>
            <person name="Kamat A."/>
            <person name="Kanga B."/>
            <person name="Kashin S."/>
            <person name="Khazanovich D."/>
            <person name="Kisner P."/>
            <person name="Lance K."/>
            <person name="Lara M."/>
            <person name="Lee W."/>
            <person name="Lennon N."/>
            <person name="Letendre F."/>
            <person name="LeVine R."/>
            <person name="Lipovsky A."/>
            <person name="Liu X."/>
            <person name="Liu J."/>
            <person name="Liu S."/>
            <person name="Lokyitsang T."/>
            <person name="Lokyitsang Y."/>
            <person name="Lubonja R."/>
            <person name="Lui A."/>
            <person name="MacDonald P."/>
            <person name="Magnisalis V."/>
            <person name="Maru K."/>
            <person name="Matthews C."/>
            <person name="McCusker W."/>
            <person name="McDonough S."/>
            <person name="Mehta T."/>
            <person name="Meldrim J."/>
            <person name="Meneus L."/>
            <person name="Mihai O."/>
            <person name="Mihalev A."/>
            <person name="Mihova T."/>
            <person name="Mittelman R."/>
            <person name="Mlenga V."/>
            <person name="Montmayeur A."/>
            <person name="Mulrain L."/>
            <person name="Navidi A."/>
            <person name="Naylor J."/>
            <person name="Negash T."/>
            <person name="Nguyen T."/>
            <person name="Nguyen N."/>
            <person name="Nicol R."/>
            <person name="Norbu C."/>
            <person name="Norbu N."/>
            <person name="Novod N."/>
            <person name="O'Neill B."/>
            <person name="Osman S."/>
            <person name="Markiewicz E."/>
            <person name="Oyono O.L."/>
            <person name="Patti C."/>
            <person name="Phunkhang P."/>
            <person name="Pierre F."/>
            <person name="Priest M."/>
            <person name="Raghuraman S."/>
            <person name="Rege F."/>
            <person name="Reyes R."/>
            <person name="Rise C."/>
            <person name="Rogov P."/>
            <person name="Ross K."/>
            <person name="Ryan E."/>
            <person name="Settipalli S."/>
            <person name="Shea T."/>
            <person name="Sherpa N."/>
            <person name="Shi L."/>
            <person name="Shih D."/>
            <person name="Sparrow T."/>
            <person name="Spaulding J."/>
            <person name="Stalker J."/>
            <person name="Stange-Thomann N."/>
            <person name="Stavropoulos S."/>
            <person name="Stone C."/>
            <person name="Strader C."/>
            <person name="Tesfaye S."/>
            <person name="Thomson T."/>
            <person name="Thoulutsang Y."/>
            <person name="Thoulutsang D."/>
            <person name="Topham K."/>
            <person name="Topping I."/>
            <person name="Tsamla T."/>
            <person name="Vassiliev H."/>
            <person name="Vo A."/>
            <person name="Wangchuk T."/>
            <person name="Wangdi T."/>
            <person name="Weiand M."/>
            <person name="Wilkinson J."/>
            <person name="Wilson A."/>
            <person name="Yadav S."/>
            <person name="Young G."/>
            <person name="Yu Q."/>
            <person name="Zembek L."/>
            <person name="Zhong D."/>
            <person name="Zimmer A."/>
            <person name="Zwirko Z."/>
            <person name="Jaffe D.B."/>
            <person name="Alvarez P."/>
            <person name="Brockman W."/>
            <person name="Butler J."/>
            <person name="Chin C."/>
            <person name="Gnerre S."/>
            <person name="Grabherr M."/>
            <person name="Kleber M."/>
            <person name="Mauceli E."/>
            <person name="MacCallum I."/>
        </authorList>
    </citation>
    <scope>NUCLEOTIDE SEQUENCE [LARGE SCALE GENOMIC DNA]</scope>
    <source>
        <strain evidence="5">white501</strain>
    </source>
</reference>
<dbReference type="GO" id="GO:0005085">
    <property type="term" value="F:guanyl-nucleotide exchange factor activity"/>
    <property type="evidence" value="ECO:0007669"/>
    <property type="project" value="UniProtKB-KW"/>
</dbReference>
<dbReference type="Proteomes" id="UP000000304">
    <property type="component" value="Chromosome X"/>
</dbReference>
<evidence type="ECO:0000259" key="3">
    <source>
        <dbReference type="PROSITE" id="PS50212"/>
    </source>
</evidence>
<accession>B4R5P4</accession>
<feature type="compositionally biased region" description="Polar residues" evidence="2">
    <location>
        <begin position="41"/>
        <end position="54"/>
    </location>
</feature>
<name>B4R5P4_DROSI</name>
<evidence type="ECO:0000313" key="4">
    <source>
        <dbReference type="EMBL" id="EDX17281.1"/>
    </source>
</evidence>
<feature type="region of interest" description="Disordered" evidence="2">
    <location>
        <begin position="35"/>
        <end position="67"/>
    </location>
</feature>
<dbReference type="CDD" id="cd06224">
    <property type="entry name" value="REM"/>
    <property type="match status" value="1"/>
</dbReference>
<dbReference type="STRING" id="7240.B4R5P4"/>
<evidence type="ECO:0000256" key="1">
    <source>
        <dbReference type="PROSITE-ProRule" id="PRU00135"/>
    </source>
</evidence>
<dbReference type="OrthoDB" id="25179at2759"/>
<evidence type="ECO:0000313" key="5">
    <source>
        <dbReference type="Proteomes" id="UP000000304"/>
    </source>
</evidence>
<dbReference type="PROSITE" id="PS50212">
    <property type="entry name" value="RASGEF_NTER"/>
    <property type="match status" value="1"/>
</dbReference>
<sequence>MPEPRSPVLDSNENVSAVDDGQTFYFHSHQLPVADLEMSEDTSSADNQPLTTPQVLEEQEEPTAESRPLVAVHESVKPENADEDEEAERADMLINMLEEVNITRYLILKKREEDGPEVKGGYIDALIVHASRVQKVADNAFCEAFITTFRTFIQPIDVIEKLTHRYTYFFCQVQDNKQKAAKETFALLVRVVNDLTSTDLTSQLLSLLVEFVYQLVCFGQLYLAKRARRGTSSWRR</sequence>
<dbReference type="InterPro" id="IPR000651">
    <property type="entry name" value="Ras-like_Gua-exchang_fac_N"/>
</dbReference>
<protein>
    <submittedName>
        <fullName evidence="4">GD16181</fullName>
    </submittedName>
</protein>
<proteinExistence type="predicted"/>
<keyword evidence="5" id="KW-1185">Reference proteome</keyword>
<evidence type="ECO:0000256" key="2">
    <source>
        <dbReference type="SAM" id="MobiDB-lite"/>
    </source>
</evidence>
<dbReference type="Gene3D" id="1.20.870.10">
    <property type="entry name" value="Son of sevenless (SoS) protein Chain: S domain 1"/>
    <property type="match status" value="1"/>
</dbReference>
<organism evidence="4 5">
    <name type="scientific">Drosophila simulans</name>
    <name type="common">Fruit fly</name>
    <dbReference type="NCBI Taxonomy" id="7240"/>
    <lineage>
        <taxon>Eukaryota</taxon>
        <taxon>Metazoa</taxon>
        <taxon>Ecdysozoa</taxon>
        <taxon>Arthropoda</taxon>
        <taxon>Hexapoda</taxon>
        <taxon>Insecta</taxon>
        <taxon>Pterygota</taxon>
        <taxon>Neoptera</taxon>
        <taxon>Endopterygota</taxon>
        <taxon>Diptera</taxon>
        <taxon>Brachycera</taxon>
        <taxon>Muscomorpha</taxon>
        <taxon>Ephydroidea</taxon>
        <taxon>Drosophilidae</taxon>
        <taxon>Drosophila</taxon>
        <taxon>Sophophora</taxon>
    </lineage>
</organism>